<name>A0A3G7TN95_9PSED</name>
<protein>
    <submittedName>
        <fullName evidence="2">Uncharacterized protein</fullName>
    </submittedName>
</protein>
<feature type="region of interest" description="Disordered" evidence="1">
    <location>
        <begin position="1"/>
        <end position="36"/>
    </location>
</feature>
<evidence type="ECO:0000256" key="1">
    <source>
        <dbReference type="SAM" id="MobiDB-lite"/>
    </source>
</evidence>
<dbReference type="AlphaFoldDB" id="A0A3G7TN95"/>
<feature type="compositionally biased region" description="Polar residues" evidence="1">
    <location>
        <begin position="17"/>
        <end position="30"/>
    </location>
</feature>
<dbReference type="Proteomes" id="UP000268048">
    <property type="component" value="Chromosome"/>
</dbReference>
<gene>
    <name evidence="2" type="ORF">C4K04_2891</name>
</gene>
<sequence length="124" mass="13293">MNQRQVKRVIRHKRTSASRTTSLYSGSRPESSAAAPGHVTEAWIVGRHSCSPAKCLGAPGPGHPGSLPIAMVRRLHPGDPSCPESDLAVCSADPPALQKLKQGQRRPRGCRLRARQSKQASPSD</sequence>
<feature type="compositionally biased region" description="Basic residues" evidence="1">
    <location>
        <begin position="102"/>
        <end position="116"/>
    </location>
</feature>
<feature type="region of interest" description="Disordered" evidence="1">
    <location>
        <begin position="95"/>
        <end position="124"/>
    </location>
</feature>
<evidence type="ECO:0000313" key="3">
    <source>
        <dbReference type="Proteomes" id="UP000268048"/>
    </source>
</evidence>
<evidence type="ECO:0000313" key="2">
    <source>
        <dbReference type="EMBL" id="AZE48563.1"/>
    </source>
</evidence>
<organism evidence="2 3">
    <name type="scientific">Pseudomonas chlororaphis</name>
    <dbReference type="NCBI Taxonomy" id="587753"/>
    <lineage>
        <taxon>Bacteria</taxon>
        <taxon>Pseudomonadati</taxon>
        <taxon>Pseudomonadota</taxon>
        <taxon>Gammaproteobacteria</taxon>
        <taxon>Pseudomonadales</taxon>
        <taxon>Pseudomonadaceae</taxon>
        <taxon>Pseudomonas</taxon>
    </lineage>
</organism>
<feature type="compositionally biased region" description="Basic residues" evidence="1">
    <location>
        <begin position="1"/>
        <end position="16"/>
    </location>
</feature>
<proteinExistence type="predicted"/>
<dbReference type="EMBL" id="CP027753">
    <property type="protein sequence ID" value="AZE48563.1"/>
    <property type="molecule type" value="Genomic_DNA"/>
</dbReference>
<accession>A0A3G7TN95</accession>
<reference evidence="2 3" key="1">
    <citation type="submission" date="2018-03" db="EMBL/GenBank/DDBJ databases">
        <title>Diversity of phytobeneficial traits revealed by whole-genome analysis of worldwide-isolated phenazine-producing Pseudomonas spp.</title>
        <authorList>
            <person name="Biessy A."/>
            <person name="Novinscak A."/>
            <person name="Blom J."/>
            <person name="Leger G."/>
            <person name="Thomashow L.S."/>
            <person name="Cazorla F.M."/>
            <person name="Josic D."/>
            <person name="Filion M."/>
        </authorList>
    </citation>
    <scope>NUCLEOTIDE SEQUENCE [LARGE SCALE GENOMIC DNA]</scope>
    <source>
        <strain evidence="2 3">B25</strain>
    </source>
</reference>